<dbReference type="RefSeq" id="WP_341405989.1">
    <property type="nucleotide sequence ID" value="NZ_JBBUKT010000006.1"/>
</dbReference>
<evidence type="ECO:0000313" key="3">
    <source>
        <dbReference type="Proteomes" id="UP001371305"/>
    </source>
</evidence>
<keyword evidence="3" id="KW-1185">Reference proteome</keyword>
<gene>
    <name evidence="2" type="ORF">WKV53_17105</name>
</gene>
<dbReference type="EMBL" id="JBBUKT010000006">
    <property type="protein sequence ID" value="MEK7952231.1"/>
    <property type="molecule type" value="Genomic_DNA"/>
</dbReference>
<organism evidence="2 3">
    <name type="scientific">Luteolibacter soli</name>
    <dbReference type="NCBI Taxonomy" id="3135280"/>
    <lineage>
        <taxon>Bacteria</taxon>
        <taxon>Pseudomonadati</taxon>
        <taxon>Verrucomicrobiota</taxon>
        <taxon>Verrucomicrobiia</taxon>
        <taxon>Verrucomicrobiales</taxon>
        <taxon>Verrucomicrobiaceae</taxon>
        <taxon>Luteolibacter</taxon>
    </lineage>
</organism>
<feature type="chain" id="PRO_5046513115" evidence="1">
    <location>
        <begin position="20"/>
        <end position="206"/>
    </location>
</feature>
<proteinExistence type="predicted"/>
<keyword evidence="1" id="KW-0732">Signal</keyword>
<evidence type="ECO:0000256" key="1">
    <source>
        <dbReference type="SAM" id="SignalP"/>
    </source>
</evidence>
<evidence type="ECO:0000313" key="2">
    <source>
        <dbReference type="EMBL" id="MEK7952231.1"/>
    </source>
</evidence>
<accession>A0ABU9AYN7</accession>
<sequence length="206" mass="21822">MNRALVATCLGAGIAAALAIAFLTQPGTETGVRPSPLPLPTKSARLPSRESPFWEAARVASPAKPREPSVIDPASLGISPVTVPIDHARQVSDLLKRGDTKELQDALPAWFEAHPAAAADWLEHQASLADYQPALARISGQIAEAGDPRHALEWAATLEPGPLQEQTLFDIYALARRGGVIGEDEIRAAPLPPDRIQNLVSGAPGY</sequence>
<comment type="caution">
    <text evidence="2">The sequence shown here is derived from an EMBL/GenBank/DDBJ whole genome shotgun (WGS) entry which is preliminary data.</text>
</comment>
<name>A0ABU9AYN7_9BACT</name>
<dbReference type="Proteomes" id="UP001371305">
    <property type="component" value="Unassembled WGS sequence"/>
</dbReference>
<protein>
    <submittedName>
        <fullName evidence="2">Uncharacterized protein</fullName>
    </submittedName>
</protein>
<feature type="signal peptide" evidence="1">
    <location>
        <begin position="1"/>
        <end position="19"/>
    </location>
</feature>
<reference evidence="2 3" key="1">
    <citation type="submission" date="2024-04" db="EMBL/GenBank/DDBJ databases">
        <title>Luteolibacter sp. isolated from soil.</title>
        <authorList>
            <person name="An J."/>
        </authorList>
    </citation>
    <scope>NUCLEOTIDE SEQUENCE [LARGE SCALE GENOMIC DNA]</scope>
    <source>
        <strain evidence="2 3">Y139</strain>
    </source>
</reference>